<dbReference type="Proteomes" id="UP001458880">
    <property type="component" value="Unassembled WGS sequence"/>
</dbReference>
<evidence type="ECO:0000313" key="1">
    <source>
        <dbReference type="EMBL" id="KAK9670998.1"/>
    </source>
</evidence>
<name>A0AAW1H649_POPJA</name>
<accession>A0AAW1H649</accession>
<comment type="caution">
    <text evidence="1">The sequence shown here is derived from an EMBL/GenBank/DDBJ whole genome shotgun (WGS) entry which is preliminary data.</text>
</comment>
<organism evidence="1 2">
    <name type="scientific">Popillia japonica</name>
    <name type="common">Japanese beetle</name>
    <dbReference type="NCBI Taxonomy" id="7064"/>
    <lineage>
        <taxon>Eukaryota</taxon>
        <taxon>Metazoa</taxon>
        <taxon>Ecdysozoa</taxon>
        <taxon>Arthropoda</taxon>
        <taxon>Hexapoda</taxon>
        <taxon>Insecta</taxon>
        <taxon>Pterygota</taxon>
        <taxon>Neoptera</taxon>
        <taxon>Endopterygota</taxon>
        <taxon>Coleoptera</taxon>
        <taxon>Polyphaga</taxon>
        <taxon>Scarabaeiformia</taxon>
        <taxon>Scarabaeidae</taxon>
        <taxon>Rutelinae</taxon>
        <taxon>Popillia</taxon>
    </lineage>
</organism>
<proteinExistence type="predicted"/>
<sequence length="111" mass="12819">MGTWNLQGINEQGAVKTLIKELKQYKVDILAVQETHLKEVIGDANAKIGREDIYRGVTGAESKHQYTNDNGLRLINFAIEMKMKIMSTHFPRKEIYKGTWRIPKRNCSREI</sequence>
<evidence type="ECO:0008006" key="3">
    <source>
        <dbReference type="Google" id="ProtNLM"/>
    </source>
</evidence>
<protein>
    <recommendedName>
        <fullName evidence="3">Endonuclease/exonuclease/phosphatase domain-containing protein</fullName>
    </recommendedName>
</protein>
<dbReference type="SUPFAM" id="SSF56219">
    <property type="entry name" value="DNase I-like"/>
    <property type="match status" value="1"/>
</dbReference>
<reference evidence="1 2" key="1">
    <citation type="journal article" date="2024" name="BMC Genomics">
        <title>De novo assembly and annotation of Popillia japonica's genome with initial clues to its potential as an invasive pest.</title>
        <authorList>
            <person name="Cucini C."/>
            <person name="Boschi S."/>
            <person name="Funari R."/>
            <person name="Cardaioli E."/>
            <person name="Iannotti N."/>
            <person name="Marturano G."/>
            <person name="Paoli F."/>
            <person name="Bruttini M."/>
            <person name="Carapelli A."/>
            <person name="Frati F."/>
            <person name="Nardi F."/>
        </authorList>
    </citation>
    <scope>NUCLEOTIDE SEQUENCE [LARGE SCALE GENOMIC DNA]</scope>
    <source>
        <strain evidence="1">DMR45628</strain>
    </source>
</reference>
<dbReference type="Gene3D" id="3.60.10.10">
    <property type="entry name" value="Endonuclease/exonuclease/phosphatase"/>
    <property type="match status" value="1"/>
</dbReference>
<dbReference type="InterPro" id="IPR036691">
    <property type="entry name" value="Endo/exonu/phosph_ase_sf"/>
</dbReference>
<evidence type="ECO:0000313" key="2">
    <source>
        <dbReference type="Proteomes" id="UP001458880"/>
    </source>
</evidence>
<dbReference type="EMBL" id="JASPKY010001828">
    <property type="protein sequence ID" value="KAK9670998.1"/>
    <property type="molecule type" value="Genomic_DNA"/>
</dbReference>
<dbReference type="AlphaFoldDB" id="A0AAW1H649"/>
<gene>
    <name evidence="1" type="ORF">QE152_g41042</name>
</gene>
<keyword evidence="2" id="KW-1185">Reference proteome</keyword>